<keyword evidence="5" id="KW-0547">Nucleotide-binding</keyword>
<keyword evidence="11" id="KW-1185">Reference proteome</keyword>
<dbReference type="SMART" id="SM00388">
    <property type="entry name" value="HisKA"/>
    <property type="match status" value="1"/>
</dbReference>
<evidence type="ECO:0000313" key="10">
    <source>
        <dbReference type="EMBL" id="MFB9757856.1"/>
    </source>
</evidence>
<name>A0ABV5WBU3_9BACI</name>
<keyword evidence="7" id="KW-0067">ATP-binding</keyword>
<dbReference type="InterPro" id="IPR003594">
    <property type="entry name" value="HATPase_dom"/>
</dbReference>
<dbReference type="InterPro" id="IPR036097">
    <property type="entry name" value="HisK_dim/P_sf"/>
</dbReference>
<dbReference type="Pfam" id="PF00512">
    <property type="entry name" value="HisKA"/>
    <property type="match status" value="1"/>
</dbReference>
<accession>A0ABV5WBU3</accession>
<dbReference type="Proteomes" id="UP001589609">
    <property type="component" value="Unassembled WGS sequence"/>
</dbReference>
<organism evidence="10 11">
    <name type="scientific">Ectobacillus funiculus</name>
    <dbReference type="NCBI Taxonomy" id="137993"/>
    <lineage>
        <taxon>Bacteria</taxon>
        <taxon>Bacillati</taxon>
        <taxon>Bacillota</taxon>
        <taxon>Bacilli</taxon>
        <taxon>Bacillales</taxon>
        <taxon>Bacillaceae</taxon>
        <taxon>Ectobacillus</taxon>
    </lineage>
</organism>
<evidence type="ECO:0000313" key="11">
    <source>
        <dbReference type="Proteomes" id="UP001589609"/>
    </source>
</evidence>
<dbReference type="InterPro" id="IPR004358">
    <property type="entry name" value="Sig_transdc_His_kin-like_C"/>
</dbReference>
<keyword evidence="8" id="KW-0902">Two-component regulatory system</keyword>
<dbReference type="InterPro" id="IPR025847">
    <property type="entry name" value="MEDS_domain"/>
</dbReference>
<dbReference type="InterPro" id="IPR036890">
    <property type="entry name" value="HATPase_C_sf"/>
</dbReference>
<feature type="domain" description="Histidine kinase" evidence="9">
    <location>
        <begin position="220"/>
        <end position="435"/>
    </location>
</feature>
<dbReference type="PRINTS" id="PR00344">
    <property type="entry name" value="BCTRLSENSOR"/>
</dbReference>
<dbReference type="Pfam" id="PF14417">
    <property type="entry name" value="MEDS"/>
    <property type="match status" value="1"/>
</dbReference>
<reference evidence="10 11" key="1">
    <citation type="submission" date="2024-09" db="EMBL/GenBank/DDBJ databases">
        <authorList>
            <person name="Sun Q."/>
            <person name="Mori K."/>
        </authorList>
    </citation>
    <scope>NUCLEOTIDE SEQUENCE [LARGE SCALE GENOMIC DNA]</scope>
    <source>
        <strain evidence="10 11">JCM 11201</strain>
    </source>
</reference>
<dbReference type="InterPro" id="IPR003661">
    <property type="entry name" value="HisK_dim/P_dom"/>
</dbReference>
<dbReference type="SUPFAM" id="SSF47384">
    <property type="entry name" value="Homodimeric domain of signal transducing histidine kinase"/>
    <property type="match status" value="1"/>
</dbReference>
<evidence type="ECO:0000256" key="1">
    <source>
        <dbReference type="ARBA" id="ARBA00000085"/>
    </source>
</evidence>
<keyword evidence="3" id="KW-0597">Phosphoprotein</keyword>
<evidence type="ECO:0000256" key="6">
    <source>
        <dbReference type="ARBA" id="ARBA00022777"/>
    </source>
</evidence>
<gene>
    <name evidence="10" type="ORF">ACFFMS_04765</name>
</gene>
<keyword evidence="6" id="KW-0418">Kinase</keyword>
<proteinExistence type="predicted"/>
<comment type="caution">
    <text evidence="10">The sequence shown here is derived from an EMBL/GenBank/DDBJ whole genome shotgun (WGS) entry which is preliminary data.</text>
</comment>
<dbReference type="PROSITE" id="PS50109">
    <property type="entry name" value="HIS_KIN"/>
    <property type="match status" value="1"/>
</dbReference>
<evidence type="ECO:0000259" key="9">
    <source>
        <dbReference type="PROSITE" id="PS50109"/>
    </source>
</evidence>
<dbReference type="PANTHER" id="PTHR43047:SF72">
    <property type="entry name" value="OSMOSENSING HISTIDINE PROTEIN KINASE SLN1"/>
    <property type="match status" value="1"/>
</dbReference>
<evidence type="ECO:0000256" key="4">
    <source>
        <dbReference type="ARBA" id="ARBA00022679"/>
    </source>
</evidence>
<dbReference type="EC" id="2.7.13.3" evidence="2"/>
<dbReference type="Gene3D" id="1.10.287.130">
    <property type="match status" value="1"/>
</dbReference>
<protein>
    <recommendedName>
        <fullName evidence="2">histidine kinase</fullName>
        <ecNumber evidence="2">2.7.13.3</ecNumber>
    </recommendedName>
</protein>
<evidence type="ECO:0000256" key="3">
    <source>
        <dbReference type="ARBA" id="ARBA00022553"/>
    </source>
</evidence>
<dbReference type="EMBL" id="JBHMAF010000017">
    <property type="protein sequence ID" value="MFB9757856.1"/>
    <property type="molecule type" value="Genomic_DNA"/>
</dbReference>
<dbReference type="RefSeq" id="WP_379948110.1">
    <property type="nucleotide sequence ID" value="NZ_JBHMAF010000017.1"/>
</dbReference>
<dbReference type="PANTHER" id="PTHR43047">
    <property type="entry name" value="TWO-COMPONENT HISTIDINE PROTEIN KINASE"/>
    <property type="match status" value="1"/>
</dbReference>
<evidence type="ECO:0000256" key="5">
    <source>
        <dbReference type="ARBA" id="ARBA00022741"/>
    </source>
</evidence>
<comment type="catalytic activity">
    <reaction evidence="1">
        <text>ATP + protein L-histidine = ADP + protein N-phospho-L-histidine.</text>
        <dbReference type="EC" id="2.7.13.3"/>
    </reaction>
</comment>
<sequence length="435" mass="50496">MKYDFVKLNEIIELSNGGHILYVYEDTESYVNNAVSYIVSGLEQEHHLLVVDNRELLLLINQKLENILPEEKLAMVHYTDNFDFYKMHGNFDVENIVNHFKQILEPFFKKGISIRTWAHVDWTEQDNIASVLKEFEDRADYCVKDTGLVSVCAYHAHTLTVPLQMNLMRSHEYFMTDKELTRSCLYRNTKKTVIFPSLSVQTKMQSEMDLYKQKLDFVHVVSHEVRNPLTVIKAYCSIMLDQSLNSNEENLSKIKEIRDYVDVIDNEMNHIIHTEQMLSNDLLWKKELVEPLPVIRDVIEFMTIKARTQNLELQHTLDLQGDEKMYTNKIGLKLILSNLLSNAIKYSYEQSIVTLSVVAAHDKIVIKVKDHGIGMTEEQTRTLFKKYGKFNLHKSGLGIGLYMVKELIDHFEGFIRIDSQLGAGTEAIVELPLKQ</sequence>
<evidence type="ECO:0000256" key="8">
    <source>
        <dbReference type="ARBA" id="ARBA00023012"/>
    </source>
</evidence>
<dbReference type="InterPro" id="IPR005467">
    <property type="entry name" value="His_kinase_dom"/>
</dbReference>
<evidence type="ECO:0000256" key="2">
    <source>
        <dbReference type="ARBA" id="ARBA00012438"/>
    </source>
</evidence>
<dbReference type="SUPFAM" id="SSF55874">
    <property type="entry name" value="ATPase domain of HSP90 chaperone/DNA topoisomerase II/histidine kinase"/>
    <property type="match status" value="1"/>
</dbReference>
<keyword evidence="4" id="KW-0808">Transferase</keyword>
<dbReference type="SMART" id="SM00387">
    <property type="entry name" value="HATPase_c"/>
    <property type="match status" value="1"/>
</dbReference>
<dbReference type="CDD" id="cd00082">
    <property type="entry name" value="HisKA"/>
    <property type="match status" value="1"/>
</dbReference>
<dbReference type="Pfam" id="PF02518">
    <property type="entry name" value="HATPase_c"/>
    <property type="match status" value="1"/>
</dbReference>
<dbReference type="Gene3D" id="3.30.565.10">
    <property type="entry name" value="Histidine kinase-like ATPase, C-terminal domain"/>
    <property type="match status" value="1"/>
</dbReference>
<evidence type="ECO:0000256" key="7">
    <source>
        <dbReference type="ARBA" id="ARBA00022840"/>
    </source>
</evidence>